<dbReference type="SUPFAM" id="SSF53098">
    <property type="entry name" value="Ribonuclease H-like"/>
    <property type="match status" value="1"/>
</dbReference>
<dbReference type="GO" id="GO:0003676">
    <property type="term" value="F:nucleic acid binding"/>
    <property type="evidence" value="ECO:0007669"/>
    <property type="project" value="InterPro"/>
</dbReference>
<comment type="caution">
    <text evidence="2">The sequence shown here is derived from an EMBL/GenBank/DDBJ whole genome shotgun (WGS) entry which is preliminary data.</text>
</comment>
<dbReference type="Proteomes" id="UP000031668">
    <property type="component" value="Unassembled WGS sequence"/>
</dbReference>
<dbReference type="NCBIfam" id="NF033545">
    <property type="entry name" value="transpos_IS630"/>
    <property type="match status" value="1"/>
</dbReference>
<dbReference type="PANTHER" id="PTHR46564">
    <property type="entry name" value="TRANSPOSASE"/>
    <property type="match status" value="1"/>
</dbReference>
<organism evidence="2 3">
    <name type="scientific">Thelohanellus kitauei</name>
    <name type="common">Myxosporean</name>
    <dbReference type="NCBI Taxonomy" id="669202"/>
    <lineage>
        <taxon>Eukaryota</taxon>
        <taxon>Metazoa</taxon>
        <taxon>Cnidaria</taxon>
        <taxon>Myxozoa</taxon>
        <taxon>Myxosporea</taxon>
        <taxon>Bivalvulida</taxon>
        <taxon>Platysporina</taxon>
        <taxon>Myxobolidae</taxon>
        <taxon>Thelohanellus</taxon>
    </lineage>
</organism>
<dbReference type="InterPro" id="IPR036397">
    <property type="entry name" value="RNaseH_sf"/>
</dbReference>
<reference evidence="2 3" key="1">
    <citation type="journal article" date="2014" name="Genome Biol. Evol.">
        <title>The genome of the myxosporean Thelohanellus kitauei shows adaptations to nutrient acquisition within its fish host.</title>
        <authorList>
            <person name="Yang Y."/>
            <person name="Xiong J."/>
            <person name="Zhou Z."/>
            <person name="Huo F."/>
            <person name="Miao W."/>
            <person name="Ran C."/>
            <person name="Liu Y."/>
            <person name="Zhang J."/>
            <person name="Feng J."/>
            <person name="Wang M."/>
            <person name="Wang M."/>
            <person name="Wang L."/>
            <person name="Yao B."/>
        </authorList>
    </citation>
    <scope>NUCLEOTIDE SEQUENCE [LARGE SCALE GENOMIC DNA]</scope>
    <source>
        <strain evidence="2">Wuqing</strain>
    </source>
</reference>
<evidence type="ECO:0000259" key="1">
    <source>
        <dbReference type="Pfam" id="PF13358"/>
    </source>
</evidence>
<dbReference type="PANTHER" id="PTHR46564:SF1">
    <property type="entry name" value="TRANSPOSASE"/>
    <property type="match status" value="1"/>
</dbReference>
<dbReference type="InterPro" id="IPR012337">
    <property type="entry name" value="RNaseH-like_sf"/>
</dbReference>
<feature type="domain" description="Tc1-like transposase DDE" evidence="1">
    <location>
        <begin position="1"/>
        <end position="135"/>
    </location>
</feature>
<dbReference type="InterPro" id="IPR047655">
    <property type="entry name" value="Transpos_IS630-like"/>
</dbReference>
<accession>A0A0C2MA78</accession>
<dbReference type="Pfam" id="PF13358">
    <property type="entry name" value="DDE_3"/>
    <property type="match status" value="1"/>
</dbReference>
<dbReference type="Gene3D" id="3.30.420.10">
    <property type="entry name" value="Ribonuclease H-like superfamily/Ribonuclease H"/>
    <property type="match status" value="1"/>
</dbReference>
<dbReference type="OrthoDB" id="5980266at2759"/>
<gene>
    <name evidence="2" type="ORF">RF11_11314</name>
</gene>
<dbReference type="EMBL" id="JWZT01005374">
    <property type="protein sequence ID" value="KII61229.1"/>
    <property type="molecule type" value="Genomic_DNA"/>
</dbReference>
<keyword evidence="3" id="KW-1185">Reference proteome</keyword>
<dbReference type="AlphaFoldDB" id="A0A0C2MA78"/>
<protein>
    <recommendedName>
        <fullName evidence="1">Tc1-like transposase DDE domain-containing protein</fullName>
    </recommendedName>
</protein>
<dbReference type="OMA" id="IICIDET"/>
<name>A0A0C2MA78_THEKT</name>
<sequence length="179" mass="20509">MIFVDETGINLHTNHEFGYAPSGLTPRISVPANKGINISCLVAISISGVVNFMIQDGTITGDVFRDFMRHISETNSNTSTVFIMDNARIHKARNVSTFIQESNIRIEYLPPYSPQLNPIEEYFSHFKKLVRARKTTNTTRDQLKHMASIILTDDKTLNMDGYFRHMRRFVDMGFGRLDF</sequence>
<dbReference type="InterPro" id="IPR038717">
    <property type="entry name" value="Tc1-like_DDE_dom"/>
</dbReference>
<evidence type="ECO:0000313" key="2">
    <source>
        <dbReference type="EMBL" id="KII61229.1"/>
    </source>
</evidence>
<evidence type="ECO:0000313" key="3">
    <source>
        <dbReference type="Proteomes" id="UP000031668"/>
    </source>
</evidence>
<proteinExistence type="predicted"/>